<comment type="caution">
    <text evidence="1">The sequence shown here is derived from an EMBL/GenBank/DDBJ whole genome shotgun (WGS) entry which is preliminary data.</text>
</comment>
<dbReference type="InterPro" id="IPR010667">
    <property type="entry name" value="Phage_T4_Gp19"/>
</dbReference>
<dbReference type="Pfam" id="PF06841">
    <property type="entry name" value="Phage_T4_gp19"/>
    <property type="match status" value="1"/>
</dbReference>
<dbReference type="NCBIfam" id="TIGR02241">
    <property type="entry name" value="conserved hypothetical phage tail region protein"/>
    <property type="match status" value="1"/>
</dbReference>
<keyword evidence="2" id="KW-1185">Reference proteome</keyword>
<reference evidence="1 2" key="1">
    <citation type="submission" date="2020-01" db="EMBL/GenBank/DDBJ databases">
        <title>Bacteria diversity of Porities sp.</title>
        <authorList>
            <person name="Wang G."/>
        </authorList>
    </citation>
    <scope>NUCLEOTIDE SEQUENCE [LARGE SCALE GENOMIC DNA]</scope>
    <source>
        <strain evidence="1 2">R33</strain>
    </source>
</reference>
<dbReference type="PANTHER" id="PTHR38009">
    <property type="entry name" value="CONSERVED HYPOTHETICAL PHAGE TAIL PROTEIN"/>
    <property type="match status" value="1"/>
</dbReference>
<dbReference type="EMBL" id="WXYO01000009">
    <property type="protein sequence ID" value="NAS14307.1"/>
    <property type="molecule type" value="Genomic_DNA"/>
</dbReference>
<organism evidence="1 2">
    <name type="scientific">Poritiphilus flavus</name>
    <dbReference type="NCBI Taxonomy" id="2697053"/>
    <lineage>
        <taxon>Bacteria</taxon>
        <taxon>Pseudomonadati</taxon>
        <taxon>Bacteroidota</taxon>
        <taxon>Flavobacteriia</taxon>
        <taxon>Flavobacteriales</taxon>
        <taxon>Flavobacteriaceae</taxon>
        <taxon>Poritiphilus</taxon>
    </lineage>
</organism>
<evidence type="ECO:0000313" key="2">
    <source>
        <dbReference type="Proteomes" id="UP000475249"/>
    </source>
</evidence>
<dbReference type="PANTHER" id="PTHR38009:SF1">
    <property type="entry name" value="CONSERVED HYPOTHETICAL PHAGE TAIL PROTEIN"/>
    <property type="match status" value="1"/>
</dbReference>
<dbReference type="RefSeq" id="WP_161437348.1">
    <property type="nucleotide sequence ID" value="NZ_WXYO01000009.1"/>
</dbReference>
<protein>
    <submittedName>
        <fullName evidence="1">Phage tail protein</fullName>
    </submittedName>
</protein>
<gene>
    <name evidence="1" type="ORF">GTQ38_20010</name>
</gene>
<accession>A0A6L9EHQ6</accession>
<dbReference type="InterPro" id="IPR011747">
    <property type="entry name" value="CHP02241"/>
</dbReference>
<evidence type="ECO:0000313" key="1">
    <source>
        <dbReference type="EMBL" id="NAS14307.1"/>
    </source>
</evidence>
<sequence length="147" mass="16764">MEIYPPVSFYFRVSFNGIGSGTIDTQFQSVAGLSVEMQTETIAEGGENRFEHVLPIRSKYNDLTLKRGLFKDSELISWCFDAFESTIINPVSLDISMLNEEGDPLFTWNVVHAWPKKWSVSDLNAESSAIAIESLELYYRYFRVSKS</sequence>
<name>A0A6L9EHQ6_9FLAO</name>
<dbReference type="AlphaFoldDB" id="A0A6L9EHQ6"/>
<dbReference type="Proteomes" id="UP000475249">
    <property type="component" value="Unassembled WGS sequence"/>
</dbReference>
<proteinExistence type="predicted"/>
<dbReference type="GO" id="GO:0005198">
    <property type="term" value="F:structural molecule activity"/>
    <property type="evidence" value="ECO:0007669"/>
    <property type="project" value="InterPro"/>
</dbReference>